<sequence length="210" mass="23898">MVKRRPNGLARGPEAEPAVQPLIAQLKRAKADMTEKQDESFGLAYPELVQEIQNLVIRANSEFNVTSESFLLVVPVTHGHLGVTVTGQDIRKKIRDWATNNGLSITFSHRHLMESPGGWNHLLKSGNDSNERLKILEARARLPAYLLHAEPQMGSNRYQLWRFAQLKMQVRDQVDSFLSLFSFEQAGHRWNTSVSLECHRVEISWAEEGE</sequence>
<proteinExistence type="predicted"/>
<evidence type="ECO:0000313" key="1">
    <source>
        <dbReference type="EMBL" id="SUZ98800.1"/>
    </source>
</evidence>
<gene>
    <name evidence="1" type="ORF">METZ01_LOCUS51654</name>
</gene>
<accession>A0A381S408</accession>
<protein>
    <submittedName>
        <fullName evidence="1">Uncharacterized protein</fullName>
    </submittedName>
</protein>
<reference evidence="1" key="1">
    <citation type="submission" date="2018-05" db="EMBL/GenBank/DDBJ databases">
        <authorList>
            <person name="Lanie J.A."/>
            <person name="Ng W.-L."/>
            <person name="Kazmierczak K.M."/>
            <person name="Andrzejewski T.M."/>
            <person name="Davidsen T.M."/>
            <person name="Wayne K.J."/>
            <person name="Tettelin H."/>
            <person name="Glass J.I."/>
            <person name="Rusch D."/>
            <person name="Podicherti R."/>
            <person name="Tsui H.-C.T."/>
            <person name="Winkler M.E."/>
        </authorList>
    </citation>
    <scope>NUCLEOTIDE SEQUENCE</scope>
</reference>
<dbReference type="AlphaFoldDB" id="A0A381S408"/>
<organism evidence="1">
    <name type="scientific">marine metagenome</name>
    <dbReference type="NCBI Taxonomy" id="408172"/>
    <lineage>
        <taxon>unclassified sequences</taxon>
        <taxon>metagenomes</taxon>
        <taxon>ecological metagenomes</taxon>
    </lineage>
</organism>
<name>A0A381S408_9ZZZZ</name>
<dbReference type="EMBL" id="UINC01002640">
    <property type="protein sequence ID" value="SUZ98800.1"/>
    <property type="molecule type" value="Genomic_DNA"/>
</dbReference>